<evidence type="ECO:0000313" key="2">
    <source>
        <dbReference type="Proteomes" id="UP000184287"/>
    </source>
</evidence>
<reference evidence="2" key="1">
    <citation type="submission" date="2016-11" db="EMBL/GenBank/DDBJ databases">
        <authorList>
            <person name="Varghese N."/>
            <person name="Submissions S."/>
        </authorList>
    </citation>
    <scope>NUCLEOTIDE SEQUENCE [LARGE SCALE GENOMIC DNA]</scope>
    <source>
        <strain evidence="2">DSM 16990</strain>
    </source>
</reference>
<sequence length="538" mass="62149">MNFKIRSSFSLGILVSLCFGLKAQTPNINIPYSFQFYQKLNKSVYDRNTRFHSSIKGYYEDDSLLKNRFDSLMKAGTDSLNHRSWVRRKITEEHLLNFDGDDFKVYADFLPDFQIGREFSEKKQTWLNTRGFQIGGKVGDKFSFYTNGFENQAIFANYITEFVDTKQVVPSQMNGKLGNRIKDWAYVTALLSFTPNKHLNFALGYDKNFIGDGYRSMLLSDVAANYSFFRIRASLGQVTYQTIFGYMLDPGAPKLTNDKRLGDRGKWAAIHYVDWNATKRFSIGFFQAITWADAEVEGKRGFDFNYVHPFVFLRPIEGSNTSSPDKMRLGINTKYEVLDKTTIYGQFMIDEFTAKEFFGNKGYWANKWALQVGFRGSDLFKVEGLNYLAEFNTARPYTYSHFDRMSNYAAMNQPLAHPLGANFREVLGMMNYSYRRFDFQGQLMYARYGLDPEGANYGKDIFKPYGTRVSDYGNNIGQGIETNLYFAEGRVSYLLNPKYNLRIELGGVYRKESNTISKSTGLITFGLRSTFRNLYQDF</sequence>
<dbReference type="AlphaFoldDB" id="A0A1M5PR53"/>
<keyword evidence="2" id="KW-1185">Reference proteome</keyword>
<protein>
    <recommendedName>
        <fullName evidence="3">Protein involved in gliding motility RemB</fullName>
    </recommendedName>
</protein>
<proteinExistence type="predicted"/>
<dbReference type="Gene3D" id="2.40.160.130">
    <property type="entry name" value="Capsule assembly protein Wzi"/>
    <property type="match status" value="1"/>
</dbReference>
<evidence type="ECO:0000313" key="1">
    <source>
        <dbReference type="EMBL" id="SHH04295.1"/>
    </source>
</evidence>
<gene>
    <name evidence="1" type="ORF">SAMN04488522_11058</name>
</gene>
<dbReference type="RefSeq" id="WP_073239032.1">
    <property type="nucleotide sequence ID" value="NZ_FQUQ01000010.1"/>
</dbReference>
<organism evidence="1 2">
    <name type="scientific">Pedobacter caeni</name>
    <dbReference type="NCBI Taxonomy" id="288992"/>
    <lineage>
        <taxon>Bacteria</taxon>
        <taxon>Pseudomonadati</taxon>
        <taxon>Bacteroidota</taxon>
        <taxon>Sphingobacteriia</taxon>
        <taxon>Sphingobacteriales</taxon>
        <taxon>Sphingobacteriaceae</taxon>
        <taxon>Pedobacter</taxon>
    </lineage>
</organism>
<evidence type="ECO:0008006" key="3">
    <source>
        <dbReference type="Google" id="ProtNLM"/>
    </source>
</evidence>
<dbReference type="Proteomes" id="UP000184287">
    <property type="component" value="Unassembled WGS sequence"/>
</dbReference>
<dbReference type="EMBL" id="FQUQ01000010">
    <property type="protein sequence ID" value="SHH04295.1"/>
    <property type="molecule type" value="Genomic_DNA"/>
</dbReference>
<accession>A0A1M5PR53</accession>
<name>A0A1M5PR53_9SPHI</name>
<dbReference type="InterPro" id="IPR038636">
    <property type="entry name" value="Wzi_sf"/>
</dbReference>
<dbReference type="STRING" id="288992.SAMN04488522_11058"/>